<dbReference type="AlphaFoldDB" id="A0AAN8J2G8"/>
<feature type="compositionally biased region" description="Low complexity" evidence="2">
    <location>
        <begin position="215"/>
        <end position="225"/>
    </location>
</feature>
<keyword evidence="3" id="KW-0812">Transmembrane</keyword>
<dbReference type="Pfam" id="PF01391">
    <property type="entry name" value="Collagen"/>
    <property type="match status" value="2"/>
</dbReference>
<feature type="compositionally biased region" description="Gly residues" evidence="2">
    <location>
        <begin position="226"/>
        <end position="235"/>
    </location>
</feature>
<dbReference type="Gene3D" id="1.20.5.320">
    <property type="entry name" value="6-Phosphogluconate Dehydrogenase, domain 3"/>
    <property type="match status" value="1"/>
</dbReference>
<accession>A0AAN8J2G8</accession>
<evidence type="ECO:0000256" key="2">
    <source>
        <dbReference type="SAM" id="MobiDB-lite"/>
    </source>
</evidence>
<sequence>MAETTADRLAWGVAIGCLIIVIGGATLIVKLQADLSALNDIAEAEIVSFRTEHEEIWKEAIKLAAKFGRRIEKRSPQRRLYSVDPRRYATAKRHLSSYPQAAYFEAPLYYPQQQPYHRQERPNYPQERSHQFQQMQQQVVQVTAPQENQGINQFACNCPRGQQGPPGEPGLDGIPGEPGLDGRPGANDGSLTRHYSDACAVCPAGPPGAPGPQGPDGEPGTRGLPGAPGVGGRPGIPGPKGPPGDPGAQGPPGLPGPPGIPGGPGVTYTRVPGPPGPPGAPGLIGAPGDPGFPGEPGVPGDPGPRGSPGQDGVPGMHGVPGSPGAPGPRGGDGEYCPCVTRDQRSSLGNVKLIPHY</sequence>
<dbReference type="EMBL" id="WIXE01007815">
    <property type="protein sequence ID" value="KAK5980119.1"/>
    <property type="molecule type" value="Genomic_DNA"/>
</dbReference>
<feature type="region of interest" description="Disordered" evidence="2">
    <location>
        <begin position="154"/>
        <end position="356"/>
    </location>
</feature>
<dbReference type="InterPro" id="IPR008160">
    <property type="entry name" value="Collagen"/>
</dbReference>
<feature type="compositionally biased region" description="Pro residues" evidence="2">
    <location>
        <begin position="236"/>
        <end position="245"/>
    </location>
</feature>
<feature type="transmembrane region" description="Helical" evidence="3">
    <location>
        <begin position="9"/>
        <end position="29"/>
    </location>
</feature>
<keyword evidence="5" id="KW-1185">Reference proteome</keyword>
<proteinExistence type="predicted"/>
<organism evidence="4 5">
    <name type="scientific">Trichostrongylus colubriformis</name>
    <name type="common">Black scour worm</name>
    <dbReference type="NCBI Taxonomy" id="6319"/>
    <lineage>
        <taxon>Eukaryota</taxon>
        <taxon>Metazoa</taxon>
        <taxon>Ecdysozoa</taxon>
        <taxon>Nematoda</taxon>
        <taxon>Chromadorea</taxon>
        <taxon>Rhabditida</taxon>
        <taxon>Rhabditina</taxon>
        <taxon>Rhabditomorpha</taxon>
        <taxon>Strongyloidea</taxon>
        <taxon>Trichostrongylidae</taxon>
        <taxon>Trichostrongylus</taxon>
    </lineage>
</organism>
<dbReference type="PANTHER" id="PTHR24637">
    <property type="entry name" value="COLLAGEN"/>
    <property type="match status" value="1"/>
</dbReference>
<dbReference type="Proteomes" id="UP001331761">
    <property type="component" value="Unassembled WGS sequence"/>
</dbReference>
<gene>
    <name evidence="4" type="ORF">GCK32_008935</name>
</gene>
<dbReference type="GO" id="GO:0005581">
    <property type="term" value="C:collagen trimer"/>
    <property type="evidence" value="ECO:0007669"/>
    <property type="project" value="UniProtKB-KW"/>
</dbReference>
<keyword evidence="3" id="KW-1133">Transmembrane helix</keyword>
<name>A0AAN8J2G8_TRICO</name>
<protein>
    <submittedName>
        <fullName evidence="4">Collagen triple helix repeat protein</fullName>
    </submittedName>
</protein>
<feature type="compositionally biased region" description="Pro residues" evidence="2">
    <location>
        <begin position="204"/>
        <end position="213"/>
    </location>
</feature>
<evidence type="ECO:0000256" key="3">
    <source>
        <dbReference type="SAM" id="Phobius"/>
    </source>
</evidence>
<keyword evidence="1" id="KW-0677">Repeat</keyword>
<evidence type="ECO:0000313" key="4">
    <source>
        <dbReference type="EMBL" id="KAK5980119.1"/>
    </source>
</evidence>
<evidence type="ECO:0000313" key="5">
    <source>
        <dbReference type="Proteomes" id="UP001331761"/>
    </source>
</evidence>
<keyword evidence="4" id="KW-0176">Collagen</keyword>
<evidence type="ECO:0000256" key="1">
    <source>
        <dbReference type="ARBA" id="ARBA00022737"/>
    </source>
</evidence>
<comment type="caution">
    <text evidence="4">The sequence shown here is derived from an EMBL/GenBank/DDBJ whole genome shotgun (WGS) entry which is preliminary data.</text>
</comment>
<reference evidence="4 5" key="1">
    <citation type="submission" date="2019-10" db="EMBL/GenBank/DDBJ databases">
        <title>Assembly and Annotation for the nematode Trichostrongylus colubriformis.</title>
        <authorList>
            <person name="Martin J."/>
        </authorList>
    </citation>
    <scope>NUCLEOTIDE SEQUENCE [LARGE SCALE GENOMIC DNA]</scope>
    <source>
        <strain evidence="4">G859</strain>
        <tissue evidence="4">Whole worm</tissue>
    </source>
</reference>
<dbReference type="PANTHER" id="PTHR24637:SF377">
    <property type="entry name" value="COLLAGEN TYPE IX ALPHA 1 CHAIN"/>
    <property type="match status" value="1"/>
</dbReference>
<feature type="compositionally biased region" description="Pro residues" evidence="2">
    <location>
        <begin position="252"/>
        <end position="261"/>
    </location>
</feature>
<keyword evidence="3" id="KW-0472">Membrane</keyword>